<evidence type="ECO:0000313" key="8">
    <source>
        <dbReference type="EMBL" id="MCA6076932.1"/>
    </source>
</evidence>
<dbReference type="InterPro" id="IPR017871">
    <property type="entry name" value="ABC_transporter-like_CS"/>
</dbReference>
<dbReference type="Pfam" id="PF00005">
    <property type="entry name" value="ABC_tran"/>
    <property type="match status" value="1"/>
</dbReference>
<dbReference type="Gene3D" id="3.40.50.300">
    <property type="entry name" value="P-loop containing nucleotide triphosphate hydrolases"/>
    <property type="match status" value="1"/>
</dbReference>
<evidence type="ECO:0000259" key="5">
    <source>
        <dbReference type="PROSITE" id="PS50893"/>
    </source>
</evidence>
<dbReference type="PROSITE" id="PS50893">
    <property type="entry name" value="ABC_TRANSPORTER_2"/>
    <property type="match status" value="1"/>
</dbReference>
<evidence type="ECO:0000313" key="7">
    <source>
        <dbReference type="EMBL" id="MCA6075804.1"/>
    </source>
</evidence>
<comment type="caution">
    <text evidence="6">The sequence shown here is derived from an EMBL/GenBank/DDBJ whole genome shotgun (WGS) entry which is preliminary data.</text>
</comment>
<protein>
    <submittedName>
        <fullName evidence="6">ABC transporter ATP-binding protein</fullName>
    </submittedName>
</protein>
<dbReference type="GO" id="GO:0005524">
    <property type="term" value="F:ATP binding"/>
    <property type="evidence" value="ECO:0007669"/>
    <property type="project" value="UniProtKB-KW"/>
</dbReference>
<dbReference type="CDD" id="cd03235">
    <property type="entry name" value="ABC_Metallic_Cations"/>
    <property type="match status" value="1"/>
</dbReference>
<keyword evidence="9" id="KW-1185">Reference proteome</keyword>
<dbReference type="FunFam" id="3.40.50.300:FF:000134">
    <property type="entry name" value="Iron-enterobactin ABC transporter ATP-binding protein"/>
    <property type="match status" value="1"/>
</dbReference>
<keyword evidence="4 6" id="KW-0067">ATP-binding</keyword>
<evidence type="ECO:0000256" key="4">
    <source>
        <dbReference type="ARBA" id="ARBA00022840"/>
    </source>
</evidence>
<dbReference type="InterPro" id="IPR050153">
    <property type="entry name" value="Metal_Ion_Import_ABC"/>
</dbReference>
<dbReference type="PROSITE" id="PS00211">
    <property type="entry name" value="ABC_TRANSPORTER_1"/>
    <property type="match status" value="1"/>
</dbReference>
<dbReference type="InterPro" id="IPR003593">
    <property type="entry name" value="AAA+_ATPase"/>
</dbReference>
<feature type="domain" description="ABC transporter" evidence="5">
    <location>
        <begin position="8"/>
        <end position="240"/>
    </location>
</feature>
<dbReference type="InterPro" id="IPR003439">
    <property type="entry name" value="ABC_transporter-like_ATP-bd"/>
</dbReference>
<dbReference type="RefSeq" id="WP_225697740.1">
    <property type="nucleotide sequence ID" value="NZ_JAIXNE010000002.1"/>
</dbReference>
<dbReference type="GO" id="GO:0016887">
    <property type="term" value="F:ATP hydrolysis activity"/>
    <property type="evidence" value="ECO:0007669"/>
    <property type="project" value="InterPro"/>
</dbReference>
<dbReference type="PANTHER" id="PTHR42734:SF5">
    <property type="entry name" value="IRON TRANSPORT SYSTEM ATP-BINDING PROTEIN HI_0361-RELATED"/>
    <property type="match status" value="1"/>
</dbReference>
<accession>A0A9X1KXX0</accession>
<evidence type="ECO:0000256" key="2">
    <source>
        <dbReference type="ARBA" id="ARBA00022448"/>
    </source>
</evidence>
<gene>
    <name evidence="6" type="ORF">LDX50_07085</name>
    <name evidence="7" type="ORF">LDX50_13055</name>
    <name evidence="8" type="ORF">LDX50_18775</name>
</gene>
<keyword evidence="3" id="KW-0547">Nucleotide-binding</keyword>
<dbReference type="PANTHER" id="PTHR42734">
    <property type="entry name" value="METAL TRANSPORT SYSTEM ATP-BINDING PROTEIN TM_0124-RELATED"/>
    <property type="match status" value="1"/>
</dbReference>
<evidence type="ECO:0000313" key="9">
    <source>
        <dbReference type="Proteomes" id="UP001139409"/>
    </source>
</evidence>
<reference evidence="6" key="1">
    <citation type="submission" date="2021-09" db="EMBL/GenBank/DDBJ databases">
        <title>Fulvivirga sp. isolated from coastal sediment.</title>
        <authorList>
            <person name="Yu H."/>
        </authorList>
    </citation>
    <scope>NUCLEOTIDE SEQUENCE</scope>
    <source>
        <strain evidence="6">1062</strain>
    </source>
</reference>
<keyword evidence="2" id="KW-0813">Transport</keyword>
<dbReference type="EMBL" id="JAIXNE010000004">
    <property type="protein sequence ID" value="MCA6076932.1"/>
    <property type="molecule type" value="Genomic_DNA"/>
</dbReference>
<evidence type="ECO:0000313" key="6">
    <source>
        <dbReference type="EMBL" id="MCA6074627.1"/>
    </source>
</evidence>
<dbReference type="EMBL" id="JAIXNE010000003">
    <property type="protein sequence ID" value="MCA6075804.1"/>
    <property type="molecule type" value="Genomic_DNA"/>
</dbReference>
<proteinExistence type="inferred from homology"/>
<evidence type="ECO:0000256" key="1">
    <source>
        <dbReference type="ARBA" id="ARBA00005417"/>
    </source>
</evidence>
<dbReference type="SMART" id="SM00382">
    <property type="entry name" value="AAA"/>
    <property type="match status" value="1"/>
</dbReference>
<sequence length="261" mass="29380">MKNKNIALEVHDLTVAYDRKPVLWDIDLKIPEGKLVGIVGPNGAGKSTLIKAVMGLLPNTSGFIRLFDQPLEEIRQRVSYVPQRESVDWDFPASVKDVVLMGRYGKLGLFKRPRKADMMAAMDALRQVGMEAYAGRQISQLSGGQQQRVFLARALAQQADIYLMDEPFAGVDAATEKTIITLLREMTQQGKTIIVVHHDLQSVTTYFDWVILLNMRLTAYGPTKDTFTQELLQETYGGKLTLLSDVGDLMQKKRFPHRENP</sequence>
<dbReference type="AlphaFoldDB" id="A0A9X1KXX0"/>
<name>A0A9X1KXX0_9BACT</name>
<evidence type="ECO:0000256" key="3">
    <source>
        <dbReference type="ARBA" id="ARBA00022741"/>
    </source>
</evidence>
<comment type="similarity">
    <text evidence="1">Belongs to the ABC transporter superfamily.</text>
</comment>
<dbReference type="SUPFAM" id="SSF52540">
    <property type="entry name" value="P-loop containing nucleoside triphosphate hydrolases"/>
    <property type="match status" value="1"/>
</dbReference>
<dbReference type="EMBL" id="JAIXNE010000002">
    <property type="protein sequence ID" value="MCA6074627.1"/>
    <property type="molecule type" value="Genomic_DNA"/>
</dbReference>
<organism evidence="6 9">
    <name type="scientific">Fulvivirga sedimenti</name>
    <dbReference type="NCBI Taxonomy" id="2879465"/>
    <lineage>
        <taxon>Bacteria</taxon>
        <taxon>Pseudomonadati</taxon>
        <taxon>Bacteroidota</taxon>
        <taxon>Cytophagia</taxon>
        <taxon>Cytophagales</taxon>
        <taxon>Fulvivirgaceae</taxon>
        <taxon>Fulvivirga</taxon>
    </lineage>
</organism>
<dbReference type="Proteomes" id="UP001139409">
    <property type="component" value="Unassembled WGS sequence"/>
</dbReference>
<dbReference type="InterPro" id="IPR027417">
    <property type="entry name" value="P-loop_NTPase"/>
</dbReference>